<reference evidence="2 3" key="1">
    <citation type="submission" date="2019-09" db="EMBL/GenBank/DDBJ databases">
        <title>Genome sequence and assembly of Taibaiella sp.</title>
        <authorList>
            <person name="Chhetri G."/>
        </authorList>
    </citation>
    <scope>NUCLEOTIDE SEQUENCE [LARGE SCALE GENOMIC DNA]</scope>
    <source>
        <strain evidence="2 3">KVB11</strain>
    </source>
</reference>
<dbReference type="InterPro" id="IPR027275">
    <property type="entry name" value="PRC-brl_dom"/>
</dbReference>
<dbReference type="AlphaFoldDB" id="A0A5M6CKM8"/>
<keyword evidence="3" id="KW-1185">Reference proteome</keyword>
<proteinExistence type="predicted"/>
<dbReference type="InterPro" id="IPR014747">
    <property type="entry name" value="Bac_photo_RC_H_C"/>
</dbReference>
<evidence type="ECO:0000313" key="2">
    <source>
        <dbReference type="EMBL" id="KAA5534532.1"/>
    </source>
</evidence>
<dbReference type="Proteomes" id="UP000323632">
    <property type="component" value="Unassembled WGS sequence"/>
</dbReference>
<dbReference type="RefSeq" id="WP_150032212.1">
    <property type="nucleotide sequence ID" value="NZ_VWSH01000002.1"/>
</dbReference>
<dbReference type="GO" id="GO:0019684">
    <property type="term" value="P:photosynthesis, light reaction"/>
    <property type="evidence" value="ECO:0007669"/>
    <property type="project" value="InterPro"/>
</dbReference>
<dbReference type="InterPro" id="IPR011033">
    <property type="entry name" value="PRC_barrel-like_sf"/>
</dbReference>
<name>A0A5M6CKM8_9BACT</name>
<comment type="caution">
    <text evidence="2">The sequence shown here is derived from an EMBL/GenBank/DDBJ whole genome shotgun (WGS) entry which is preliminary data.</text>
</comment>
<evidence type="ECO:0000259" key="1">
    <source>
        <dbReference type="Pfam" id="PF05239"/>
    </source>
</evidence>
<dbReference type="SUPFAM" id="SSF50346">
    <property type="entry name" value="PRC-barrel domain"/>
    <property type="match status" value="1"/>
</dbReference>
<organism evidence="2 3">
    <name type="scientific">Taibaiella lutea</name>
    <dbReference type="NCBI Taxonomy" id="2608001"/>
    <lineage>
        <taxon>Bacteria</taxon>
        <taxon>Pseudomonadati</taxon>
        <taxon>Bacteroidota</taxon>
        <taxon>Chitinophagia</taxon>
        <taxon>Chitinophagales</taxon>
        <taxon>Chitinophagaceae</taxon>
        <taxon>Taibaiella</taxon>
    </lineage>
</organism>
<dbReference type="Pfam" id="PF05239">
    <property type="entry name" value="PRC"/>
    <property type="match status" value="1"/>
</dbReference>
<gene>
    <name evidence="2" type="ORF">F0919_07885</name>
</gene>
<protein>
    <submittedName>
        <fullName evidence="2">PRC-barrel domain containing protein</fullName>
    </submittedName>
</protein>
<dbReference type="GO" id="GO:0030077">
    <property type="term" value="C:plasma membrane light-harvesting complex"/>
    <property type="evidence" value="ECO:0007669"/>
    <property type="project" value="InterPro"/>
</dbReference>
<accession>A0A5M6CKM8</accession>
<evidence type="ECO:0000313" key="3">
    <source>
        <dbReference type="Proteomes" id="UP000323632"/>
    </source>
</evidence>
<dbReference type="EMBL" id="VWSH01000002">
    <property type="protein sequence ID" value="KAA5534532.1"/>
    <property type="molecule type" value="Genomic_DNA"/>
</dbReference>
<sequence length="197" mass="21997">MSVENRYDHLVELGGSDYKIVDGEPNIKGWTVKTNTGRKIGTVDELLFEPATRKVRYLVVDLDDNKMGVTEDKKVLIPIGLVNLYDDGEKQADINDARDPNADSVVIANDPDMNAAGYNPYNDGEVVTVPATAEQLNWLPAYEKSNVTPASETHIRRVFEGTGGEVLNISDPAYNKDDFYIHVHFNDGRFNNRNKPL</sequence>
<feature type="domain" description="PRC-barrel" evidence="1">
    <location>
        <begin position="26"/>
        <end position="94"/>
    </location>
</feature>
<dbReference type="Gene3D" id="3.90.50.10">
    <property type="entry name" value="Photosynthetic Reaction Center, subunit H, domain 2"/>
    <property type="match status" value="1"/>
</dbReference>